<reference evidence="7" key="1">
    <citation type="submission" date="2014-05" db="EMBL/GenBank/DDBJ databases">
        <authorList>
            <person name="Chronopoulou M."/>
        </authorList>
    </citation>
    <scope>NUCLEOTIDE SEQUENCE</scope>
    <source>
        <tissue evidence="7">Whole organism</tissue>
    </source>
</reference>
<evidence type="ECO:0000259" key="6">
    <source>
        <dbReference type="PROSITE" id="PS50600"/>
    </source>
</evidence>
<keyword evidence="2" id="KW-0645">Protease</keyword>
<dbReference type="Gene3D" id="3.40.395.10">
    <property type="entry name" value="Adenoviral Proteinase, Chain A"/>
    <property type="match status" value="1"/>
</dbReference>
<dbReference type="SUPFAM" id="SSF54001">
    <property type="entry name" value="Cysteine proteinases"/>
    <property type="match status" value="1"/>
</dbReference>
<evidence type="ECO:0000256" key="5">
    <source>
        <dbReference type="SAM" id="MobiDB-lite"/>
    </source>
</evidence>
<dbReference type="GO" id="GO:0006508">
    <property type="term" value="P:proteolysis"/>
    <property type="evidence" value="ECO:0007669"/>
    <property type="project" value="UniProtKB-KW"/>
</dbReference>
<dbReference type="AlphaFoldDB" id="A0A0K2TDC4"/>
<feature type="domain" description="Ubiquitin-like protease family profile" evidence="6">
    <location>
        <begin position="417"/>
        <end position="581"/>
    </location>
</feature>
<proteinExistence type="inferred from homology"/>
<name>A0A0K2TDC4_LEPSM</name>
<comment type="similarity">
    <text evidence="1">Belongs to the peptidase C48 family.</text>
</comment>
<dbReference type="GO" id="GO:0080090">
    <property type="term" value="P:regulation of primary metabolic process"/>
    <property type="evidence" value="ECO:0007669"/>
    <property type="project" value="UniProtKB-ARBA"/>
</dbReference>
<evidence type="ECO:0000256" key="2">
    <source>
        <dbReference type="ARBA" id="ARBA00022670"/>
    </source>
</evidence>
<dbReference type="Pfam" id="PF02902">
    <property type="entry name" value="Peptidase_C48"/>
    <property type="match status" value="1"/>
</dbReference>
<evidence type="ECO:0000313" key="7">
    <source>
        <dbReference type="EMBL" id="CDW24013.1"/>
    </source>
</evidence>
<feature type="region of interest" description="Disordered" evidence="5">
    <location>
        <begin position="56"/>
        <end position="96"/>
    </location>
</feature>
<dbReference type="GO" id="GO:0016929">
    <property type="term" value="F:deSUMOylase activity"/>
    <property type="evidence" value="ECO:0007669"/>
    <property type="project" value="TreeGrafter"/>
</dbReference>
<feature type="compositionally biased region" description="Basic and acidic residues" evidence="5">
    <location>
        <begin position="69"/>
        <end position="78"/>
    </location>
</feature>
<dbReference type="EMBL" id="HACA01006652">
    <property type="protein sequence ID" value="CDW24013.1"/>
    <property type="molecule type" value="Transcribed_RNA"/>
</dbReference>
<dbReference type="GO" id="GO:0016926">
    <property type="term" value="P:protein desumoylation"/>
    <property type="evidence" value="ECO:0007669"/>
    <property type="project" value="TreeGrafter"/>
</dbReference>
<evidence type="ECO:0000256" key="3">
    <source>
        <dbReference type="ARBA" id="ARBA00022801"/>
    </source>
</evidence>
<dbReference type="PANTHER" id="PTHR12606">
    <property type="entry name" value="SENTRIN/SUMO-SPECIFIC PROTEASE"/>
    <property type="match status" value="1"/>
</dbReference>
<evidence type="ECO:0000256" key="4">
    <source>
        <dbReference type="ARBA" id="ARBA00022807"/>
    </source>
</evidence>
<organism evidence="7">
    <name type="scientific">Lepeophtheirus salmonis</name>
    <name type="common">Salmon louse</name>
    <name type="synonym">Caligus salmonis</name>
    <dbReference type="NCBI Taxonomy" id="72036"/>
    <lineage>
        <taxon>Eukaryota</taxon>
        <taxon>Metazoa</taxon>
        <taxon>Ecdysozoa</taxon>
        <taxon>Arthropoda</taxon>
        <taxon>Crustacea</taxon>
        <taxon>Multicrustacea</taxon>
        <taxon>Hexanauplia</taxon>
        <taxon>Copepoda</taxon>
        <taxon>Siphonostomatoida</taxon>
        <taxon>Caligidae</taxon>
        <taxon>Lepeophtheirus</taxon>
    </lineage>
</organism>
<sequence length="613" mass="71130">MFSSRKRYHSDSEPCSDSTSESHNKRVRQSEPEGYLEFCWRKICCLFGYNNLSNLGDEEKKSPSHMGSRRHETQHSGDESETDNDDPVIVASTIPSSRGSVEIIKEMKSHRSDAFQHREAFSSLRSRPAYTVSTKEKRLKDKQLNTPQSILNSVRSSSPHERSYSVHQNVFHPKLGKNRRSSILRNFVSPVRPNKSNGIYASIRLEEKDRYRKLISDYGTQSLKDLVNYGFSPIPKSKASPLVVDLMKSYDEDELPVVVAESTPIVRPHIRSKDNDVCDIIERYVKNDSILPSPVTPQTNKKSYKINSLDIELSKSPSYSDDFLRNLLDKYSTRSRERERQIINETAKKKYYNEKNLQSIKSVEDRIRKHLSITDIAIELPEKEKEEVKLPEITDEMMTVIKKSFSSNKMLIDEYKITITRKDIETLKGLNWLNDEIINFYMQMIVNRSEKAENKFPKVYAFNTFFYPKLMAGGHQVLRRWTRKVDIFSYDIILVPVHLGVHWCLATIDFRKPGVFYYDSMGGNNSACLDALTKYLEDEHLDKKKSGFDTSEFKNLIVKDMPQQMNGSDCGMFSCKTAEYLSRDSPLSFTQKDMPYFRERMVYEIVKNDILHP</sequence>
<dbReference type="FunFam" id="3.40.395.10:FF:000001">
    <property type="entry name" value="Sentrin-specific protease 1"/>
    <property type="match status" value="1"/>
</dbReference>
<dbReference type="PROSITE" id="PS50600">
    <property type="entry name" value="ULP_PROTEASE"/>
    <property type="match status" value="1"/>
</dbReference>
<evidence type="ECO:0000256" key="1">
    <source>
        <dbReference type="ARBA" id="ARBA00005234"/>
    </source>
</evidence>
<dbReference type="PANTHER" id="PTHR12606:SF141">
    <property type="entry name" value="GH15225P-RELATED"/>
    <property type="match status" value="1"/>
</dbReference>
<dbReference type="GO" id="GO:0060255">
    <property type="term" value="P:regulation of macromolecule metabolic process"/>
    <property type="evidence" value="ECO:0007669"/>
    <property type="project" value="UniProtKB-ARBA"/>
</dbReference>
<dbReference type="InterPro" id="IPR003653">
    <property type="entry name" value="Peptidase_C48_C"/>
</dbReference>
<keyword evidence="3" id="KW-0378">Hydrolase</keyword>
<dbReference type="InterPro" id="IPR038765">
    <property type="entry name" value="Papain-like_cys_pep_sf"/>
</dbReference>
<dbReference type="GO" id="GO:0005634">
    <property type="term" value="C:nucleus"/>
    <property type="evidence" value="ECO:0007669"/>
    <property type="project" value="TreeGrafter"/>
</dbReference>
<keyword evidence="4" id="KW-0788">Thiol protease</keyword>
<protein>
    <recommendedName>
        <fullName evidence="6">Ubiquitin-like protease family profile domain-containing protein</fullName>
    </recommendedName>
</protein>
<feature type="region of interest" description="Disordered" evidence="5">
    <location>
        <begin position="1"/>
        <end position="28"/>
    </location>
</feature>
<dbReference type="OrthoDB" id="1939479at2759"/>
<accession>A0A0K2TDC4</accession>